<feature type="transmembrane region" description="Helical" evidence="4">
    <location>
        <begin position="293"/>
        <end position="314"/>
    </location>
</feature>
<name>A0ABV3QIG9_9GAMM</name>
<evidence type="ECO:0000259" key="5">
    <source>
        <dbReference type="PROSITE" id="PS50109"/>
    </source>
</evidence>
<feature type="transmembrane region" description="Helical" evidence="4">
    <location>
        <begin position="204"/>
        <end position="228"/>
    </location>
</feature>
<dbReference type="Gene3D" id="2.60.120.260">
    <property type="entry name" value="Galactose-binding domain-like"/>
    <property type="match status" value="1"/>
</dbReference>
<dbReference type="Gene3D" id="3.30.565.10">
    <property type="entry name" value="Histidine kinase-like ATPase, C-terminal domain"/>
    <property type="match status" value="1"/>
</dbReference>
<dbReference type="InterPro" id="IPR050482">
    <property type="entry name" value="Sensor_HK_TwoCompSys"/>
</dbReference>
<dbReference type="RefSeq" id="WP_367855530.1">
    <property type="nucleotide sequence ID" value="NZ_JBFOHK010000005.1"/>
</dbReference>
<feature type="domain" description="Histidine kinase" evidence="5">
    <location>
        <begin position="520"/>
        <end position="607"/>
    </location>
</feature>
<keyword evidence="3" id="KW-0902">Two-component regulatory system</keyword>
<proteinExistence type="predicted"/>
<evidence type="ECO:0000313" key="6">
    <source>
        <dbReference type="EMBL" id="MEW9573474.1"/>
    </source>
</evidence>
<dbReference type="PANTHER" id="PTHR24421">
    <property type="entry name" value="NITRATE/NITRITE SENSOR PROTEIN NARX-RELATED"/>
    <property type="match status" value="1"/>
</dbReference>
<feature type="transmembrane region" description="Helical" evidence="4">
    <location>
        <begin position="178"/>
        <end position="197"/>
    </location>
</feature>
<reference evidence="6 7" key="1">
    <citation type="submission" date="2024-06" db="EMBL/GenBank/DDBJ databases">
        <authorList>
            <person name="Woo H."/>
        </authorList>
    </citation>
    <scope>NUCLEOTIDE SEQUENCE [LARGE SCALE GENOMIC DNA]</scope>
    <source>
        <strain evidence="6 7">Si-c</strain>
    </source>
</reference>
<keyword evidence="4" id="KW-1133">Transmembrane helix</keyword>
<dbReference type="InterPro" id="IPR036890">
    <property type="entry name" value="HATPase_C_sf"/>
</dbReference>
<feature type="transmembrane region" description="Helical" evidence="4">
    <location>
        <begin position="351"/>
        <end position="371"/>
    </location>
</feature>
<keyword evidence="4" id="KW-0472">Membrane</keyword>
<evidence type="ECO:0000256" key="3">
    <source>
        <dbReference type="ARBA" id="ARBA00023012"/>
    </source>
</evidence>
<dbReference type="GO" id="GO:0005524">
    <property type="term" value="F:ATP binding"/>
    <property type="evidence" value="ECO:0007669"/>
    <property type="project" value="UniProtKB-KW"/>
</dbReference>
<keyword evidence="7" id="KW-1185">Reference proteome</keyword>
<dbReference type="Proteomes" id="UP001556220">
    <property type="component" value="Unassembled WGS sequence"/>
</dbReference>
<dbReference type="CDD" id="cd16917">
    <property type="entry name" value="HATPase_UhpB-NarQ-NarX-like"/>
    <property type="match status" value="1"/>
</dbReference>
<evidence type="ECO:0000256" key="2">
    <source>
        <dbReference type="ARBA" id="ARBA00022777"/>
    </source>
</evidence>
<keyword evidence="1" id="KW-0808">Transferase</keyword>
<organism evidence="6 7">
    <name type="scientific">Rhodanobacter lycopersici</name>
    <dbReference type="NCBI Taxonomy" id="3162487"/>
    <lineage>
        <taxon>Bacteria</taxon>
        <taxon>Pseudomonadati</taxon>
        <taxon>Pseudomonadota</taxon>
        <taxon>Gammaproteobacteria</taxon>
        <taxon>Lysobacterales</taxon>
        <taxon>Rhodanobacteraceae</taxon>
        <taxon>Rhodanobacter</taxon>
    </lineage>
</organism>
<evidence type="ECO:0000256" key="4">
    <source>
        <dbReference type="SAM" id="Phobius"/>
    </source>
</evidence>
<feature type="transmembrane region" description="Helical" evidence="4">
    <location>
        <begin position="269"/>
        <end position="287"/>
    </location>
</feature>
<keyword evidence="4" id="KW-0812">Transmembrane</keyword>
<protein>
    <submittedName>
        <fullName evidence="6">ATP-binding protein</fullName>
    </submittedName>
</protein>
<dbReference type="EMBL" id="JBFOHK010000005">
    <property type="protein sequence ID" value="MEW9573474.1"/>
    <property type="molecule type" value="Genomic_DNA"/>
</dbReference>
<dbReference type="SUPFAM" id="SSF49785">
    <property type="entry name" value="Galactose-binding domain-like"/>
    <property type="match status" value="1"/>
</dbReference>
<feature type="transmembrane region" description="Helical" evidence="4">
    <location>
        <begin position="240"/>
        <end position="257"/>
    </location>
</feature>
<dbReference type="InterPro" id="IPR005467">
    <property type="entry name" value="His_kinase_dom"/>
</dbReference>
<accession>A0ABV3QIG9</accession>
<dbReference type="InterPro" id="IPR008979">
    <property type="entry name" value="Galactose-bd-like_sf"/>
</dbReference>
<keyword evidence="6" id="KW-0547">Nucleotide-binding</keyword>
<feature type="transmembrane region" description="Helical" evidence="4">
    <location>
        <begin position="321"/>
        <end position="345"/>
    </location>
</feature>
<comment type="caution">
    <text evidence="6">The sequence shown here is derived from an EMBL/GenBank/DDBJ whole genome shotgun (WGS) entry which is preliminary data.</text>
</comment>
<dbReference type="SMART" id="SM00387">
    <property type="entry name" value="HATPase_c"/>
    <property type="match status" value="1"/>
</dbReference>
<evidence type="ECO:0000256" key="1">
    <source>
        <dbReference type="ARBA" id="ARBA00022679"/>
    </source>
</evidence>
<dbReference type="InterPro" id="IPR003594">
    <property type="entry name" value="HATPase_dom"/>
</dbReference>
<evidence type="ECO:0000313" key="7">
    <source>
        <dbReference type="Proteomes" id="UP001556220"/>
    </source>
</evidence>
<keyword evidence="2" id="KW-0418">Kinase</keyword>
<dbReference type="PROSITE" id="PS50109">
    <property type="entry name" value="HIS_KIN"/>
    <property type="match status" value="1"/>
</dbReference>
<dbReference type="Pfam" id="PF02518">
    <property type="entry name" value="HATPase_c"/>
    <property type="match status" value="1"/>
</dbReference>
<dbReference type="SUPFAM" id="SSF55874">
    <property type="entry name" value="ATPase domain of HSP90 chaperone/DNA topoisomerase II/histidine kinase"/>
    <property type="match status" value="1"/>
</dbReference>
<keyword evidence="6" id="KW-0067">ATP-binding</keyword>
<sequence length="607" mass="67241">MLLALLALLAGCARQHPGASPTTRVQTLQHAEAAPSGWDATAPPVAGWVPVKLTDFWDKRWPRHNGVVWYRLHWNQADPNAPIGLLLDYVCLADEVWVNGSLLHRDPSLVEPLSRRWITPQYFVLDQPLLHAGENTLLVRVSGIAAYQPGLGVVRIGDPETVQAIYRKGMFWRFDIHLFNFAISAVLGVLFLMFWLLRRRETVFGWYALTTLLGAGYAWTFVTLSPWPFATTDGWESMNAALYVASTSTFCIFQLRFCEQRWQRTETALLLYSAASLLATLLAPHVMGPLRNVWALPMIVPNYAAIMLFLWYAIRTPRADLRVMAACMLVPALVSLADLLVYLQIASSSDYDIGAATTPLTLVGMGFAVAWRFSAAMRRVEGFNAELRHEVDVATTQLSETLSREHTLALSHTRIGERLNLVRDLHDGFGGSLLGAITSLEQSPPSPEATRTVATLKELRDDLRLVIDTTTREQDTDLAGLLAPLRHRWSQRLETAGIDSFWRFDGLDDCRLDAARSLDLLRFLQEALTNVLKHSGACRVDLLVRHAHEQLHAEVRDDGRGFDPANLASRGAGLASLHSRAARLGGRLAVQAAPGAGAALQLDCPAP</sequence>
<gene>
    <name evidence="6" type="ORF">ABQJ54_17105</name>
</gene>